<sequence length="121" mass="13992">MSKNRNALSLDSDYYSAGAYEEIEKEQPVYRQLFMVLMLIVVSIFSYNYFINTYFSTNNSSTISSEVMEVEPIAVAKEKKPFFLIREEAQPIVVSVKDKMLQDDTLSDEYIKLVQESLGNY</sequence>
<proteinExistence type="predicted"/>
<evidence type="ECO:0000313" key="2">
    <source>
        <dbReference type="EMBL" id="CAA6800192.1"/>
    </source>
</evidence>
<name>A0A6S6SB71_9BACT</name>
<keyword evidence="1" id="KW-0812">Transmembrane</keyword>
<organism evidence="2">
    <name type="scientific">uncultured Sulfurovum sp</name>
    <dbReference type="NCBI Taxonomy" id="269237"/>
    <lineage>
        <taxon>Bacteria</taxon>
        <taxon>Pseudomonadati</taxon>
        <taxon>Campylobacterota</taxon>
        <taxon>Epsilonproteobacteria</taxon>
        <taxon>Campylobacterales</taxon>
        <taxon>Sulfurovaceae</taxon>
        <taxon>Sulfurovum</taxon>
        <taxon>environmental samples</taxon>
    </lineage>
</organism>
<reference evidence="2" key="1">
    <citation type="submission" date="2020-01" db="EMBL/GenBank/DDBJ databases">
        <authorList>
            <person name="Meier V. D."/>
            <person name="Meier V D."/>
        </authorList>
    </citation>
    <scope>NUCLEOTIDE SEQUENCE</scope>
    <source>
        <strain evidence="2">HLG_WM_MAG_03</strain>
    </source>
</reference>
<gene>
    <name evidence="2" type="ORF">HELGO_WM31954</name>
</gene>
<keyword evidence="1" id="KW-0472">Membrane</keyword>
<protein>
    <submittedName>
        <fullName evidence="2">Uncharacterized protein</fullName>
    </submittedName>
</protein>
<dbReference type="EMBL" id="CACVAR010000067">
    <property type="protein sequence ID" value="CAA6800192.1"/>
    <property type="molecule type" value="Genomic_DNA"/>
</dbReference>
<keyword evidence="1" id="KW-1133">Transmembrane helix</keyword>
<dbReference type="AlphaFoldDB" id="A0A6S6SB71"/>
<accession>A0A6S6SB71</accession>
<feature type="transmembrane region" description="Helical" evidence="1">
    <location>
        <begin position="33"/>
        <end position="51"/>
    </location>
</feature>
<evidence type="ECO:0000256" key="1">
    <source>
        <dbReference type="SAM" id="Phobius"/>
    </source>
</evidence>